<dbReference type="PROSITE" id="PS00873">
    <property type="entry name" value="NA_ALANINE_SYMP"/>
    <property type="match status" value="1"/>
</dbReference>
<keyword evidence="12" id="KW-1185">Reference proteome</keyword>
<feature type="transmembrane region" description="Helical" evidence="9">
    <location>
        <begin position="139"/>
        <end position="159"/>
    </location>
</feature>
<comment type="similarity">
    <text evidence="2 9">Belongs to the alanine or glycine:cation symporter (AGCS) (TC 2.A.25) family.</text>
</comment>
<evidence type="ECO:0000256" key="1">
    <source>
        <dbReference type="ARBA" id="ARBA00004651"/>
    </source>
</evidence>
<dbReference type="InterPro" id="IPR001463">
    <property type="entry name" value="Na/Ala_symport"/>
</dbReference>
<dbReference type="PANTHER" id="PTHR30330">
    <property type="entry name" value="AGSS FAMILY TRANSPORTER, SODIUM-ALANINE"/>
    <property type="match status" value="1"/>
</dbReference>
<dbReference type="STRING" id="1477437.SAMN05444682_101590"/>
<evidence type="ECO:0000313" key="12">
    <source>
        <dbReference type="Proteomes" id="UP000198670"/>
    </source>
</evidence>
<sequence length="484" mass="52098">MEETINAINNIIWSNALIILCLATGVYFSFTTGFLQIRYLKDMVKLLFGSTGSKAGVSSFQAFALALSGRIGTGNIAGVATAIAMGGPGAVFWMWLIAFLGSASAYVEATLGQIYKEVKDGQYRGGPAFYIEKGLGIKWYAIVFAIATILSTALFLPGVQSNSIALSSHNAFAIPVEYTGIGLVVLLGLIIIGGVKRIAKVAEVVVPFMAGGYILLALVIIAFHFTQIPDVFLLILKSAFNFEPAFAGVIGMAIAWGVKRGIYSNEAGQGTAPHAAAAAEVSHPAKQGLVQAFSVYVDTLFVCTATAFMILFTGQYNVQNPDGGYLVENIPGIEIGPAYTQQAIASHFPAFGAPAVAIALLFFAFTTILAYYYMAETNLSYLDKNGRQKWAVWGLRILIMAATYYGTVKTAAVAWTLGDIGVGLMAWLNLIAILLLRKPALRVLRDYRRQKQAGKDPEFHPQEHGIKGAAYWEQPVKNEPDSVR</sequence>
<organism evidence="11 12">
    <name type="scientific">Parapedobacter indicus</name>
    <dbReference type="NCBI Taxonomy" id="1477437"/>
    <lineage>
        <taxon>Bacteria</taxon>
        <taxon>Pseudomonadati</taxon>
        <taxon>Bacteroidota</taxon>
        <taxon>Sphingobacteriia</taxon>
        <taxon>Sphingobacteriales</taxon>
        <taxon>Sphingobacteriaceae</taxon>
        <taxon>Parapedobacter</taxon>
    </lineage>
</organism>
<evidence type="ECO:0000256" key="7">
    <source>
        <dbReference type="ARBA" id="ARBA00022989"/>
    </source>
</evidence>
<dbReference type="Gene3D" id="1.20.1740.10">
    <property type="entry name" value="Amino acid/polyamine transporter I"/>
    <property type="match status" value="1"/>
</dbReference>
<dbReference type="Pfam" id="PF01235">
    <property type="entry name" value="Na_Ala_symp"/>
    <property type="match status" value="1"/>
</dbReference>
<feature type="region of interest" description="Disordered" evidence="10">
    <location>
        <begin position="451"/>
        <end position="484"/>
    </location>
</feature>
<keyword evidence="5 9" id="KW-0812">Transmembrane</keyword>
<evidence type="ECO:0000313" key="11">
    <source>
        <dbReference type="EMBL" id="SFH88979.1"/>
    </source>
</evidence>
<dbReference type="PANTHER" id="PTHR30330:SF7">
    <property type="entry name" value="SODIUM_PROTON-DEPENDENT ALANINE CARRIER PROTEIN YRBD-RELATED"/>
    <property type="match status" value="1"/>
</dbReference>
<evidence type="ECO:0000256" key="3">
    <source>
        <dbReference type="ARBA" id="ARBA00022448"/>
    </source>
</evidence>
<feature type="transmembrane region" description="Helical" evidence="9">
    <location>
        <begin position="293"/>
        <end position="312"/>
    </location>
</feature>
<feature type="compositionally biased region" description="Basic and acidic residues" evidence="10">
    <location>
        <begin position="451"/>
        <end position="466"/>
    </location>
</feature>
<dbReference type="RefSeq" id="WP_090623978.1">
    <property type="nucleotide sequence ID" value="NZ_FOQO01000001.1"/>
</dbReference>
<dbReference type="AlphaFoldDB" id="A0A1I3DQZ4"/>
<feature type="transmembrane region" description="Helical" evidence="9">
    <location>
        <begin position="231"/>
        <end position="256"/>
    </location>
</feature>
<dbReference type="EMBL" id="FOQO01000001">
    <property type="protein sequence ID" value="SFH88979.1"/>
    <property type="molecule type" value="Genomic_DNA"/>
</dbReference>
<feature type="transmembrane region" description="Helical" evidence="9">
    <location>
        <begin position="390"/>
        <end position="407"/>
    </location>
</feature>
<evidence type="ECO:0000256" key="9">
    <source>
        <dbReference type="RuleBase" id="RU363064"/>
    </source>
</evidence>
<keyword evidence="4 9" id="KW-1003">Cell membrane</keyword>
<keyword evidence="8 9" id="KW-0472">Membrane</keyword>
<dbReference type="GO" id="GO:0005886">
    <property type="term" value="C:plasma membrane"/>
    <property type="evidence" value="ECO:0007669"/>
    <property type="project" value="UniProtKB-SubCell"/>
</dbReference>
<dbReference type="Proteomes" id="UP000198670">
    <property type="component" value="Unassembled WGS sequence"/>
</dbReference>
<evidence type="ECO:0000256" key="2">
    <source>
        <dbReference type="ARBA" id="ARBA00009261"/>
    </source>
</evidence>
<gene>
    <name evidence="11" type="ORF">SAMN05444682_101590</name>
</gene>
<evidence type="ECO:0000256" key="4">
    <source>
        <dbReference type="ARBA" id="ARBA00022475"/>
    </source>
</evidence>
<dbReference type="NCBIfam" id="TIGR00835">
    <property type="entry name" value="agcS"/>
    <property type="match status" value="1"/>
</dbReference>
<feature type="transmembrane region" description="Helical" evidence="9">
    <location>
        <begin position="12"/>
        <end position="35"/>
    </location>
</feature>
<protein>
    <submittedName>
        <fullName evidence="11">Alanine or glycine:cation symporter, AGCS family</fullName>
    </submittedName>
</protein>
<evidence type="ECO:0000256" key="8">
    <source>
        <dbReference type="ARBA" id="ARBA00023136"/>
    </source>
</evidence>
<feature type="transmembrane region" description="Helical" evidence="9">
    <location>
        <begin position="204"/>
        <end position="225"/>
    </location>
</feature>
<keyword evidence="3 9" id="KW-0813">Transport</keyword>
<feature type="transmembrane region" description="Helical" evidence="9">
    <location>
        <begin position="413"/>
        <end position="436"/>
    </location>
</feature>
<evidence type="ECO:0000256" key="6">
    <source>
        <dbReference type="ARBA" id="ARBA00022847"/>
    </source>
</evidence>
<keyword evidence="6 9" id="KW-0769">Symport</keyword>
<feature type="transmembrane region" description="Helical" evidence="9">
    <location>
        <begin position="171"/>
        <end position="192"/>
    </location>
</feature>
<comment type="subcellular location">
    <subcellularLocation>
        <location evidence="1 9">Cell membrane</location>
        <topology evidence="1 9">Multi-pass membrane protein</topology>
    </subcellularLocation>
</comment>
<dbReference type="FunFam" id="1.20.1740.10:FF:000004">
    <property type="entry name" value="Sodium:alanine symporter family protein"/>
    <property type="match status" value="1"/>
</dbReference>
<evidence type="ECO:0000256" key="10">
    <source>
        <dbReference type="SAM" id="MobiDB-lite"/>
    </source>
</evidence>
<reference evidence="11 12" key="1">
    <citation type="submission" date="2016-10" db="EMBL/GenBank/DDBJ databases">
        <authorList>
            <person name="de Groot N.N."/>
        </authorList>
    </citation>
    <scope>NUCLEOTIDE SEQUENCE [LARGE SCALE GENOMIC DNA]</scope>
    <source>
        <strain evidence="11 12">RK1</strain>
    </source>
</reference>
<dbReference type="GO" id="GO:0005283">
    <property type="term" value="F:amino acid:sodium symporter activity"/>
    <property type="evidence" value="ECO:0007669"/>
    <property type="project" value="InterPro"/>
</dbReference>
<keyword evidence="7 9" id="KW-1133">Transmembrane helix</keyword>
<proteinExistence type="inferred from homology"/>
<name>A0A1I3DQZ4_9SPHI</name>
<feature type="transmembrane region" description="Helical" evidence="9">
    <location>
        <begin position="90"/>
        <end position="109"/>
    </location>
</feature>
<evidence type="ECO:0000256" key="5">
    <source>
        <dbReference type="ARBA" id="ARBA00022692"/>
    </source>
</evidence>
<dbReference type="PRINTS" id="PR00175">
    <property type="entry name" value="NAALASMPORT"/>
</dbReference>
<accession>A0A1I3DQZ4</accession>
<dbReference type="OrthoDB" id="9804874at2"/>
<feature type="transmembrane region" description="Helical" evidence="9">
    <location>
        <begin position="351"/>
        <end position="374"/>
    </location>
</feature>